<gene>
    <name evidence="6" type="ORF">CEG14_24865</name>
</gene>
<dbReference type="InterPro" id="IPR050064">
    <property type="entry name" value="IGPS_HisA/HisF"/>
</dbReference>
<evidence type="ECO:0000313" key="6">
    <source>
        <dbReference type="EMBL" id="OZI28148.1"/>
    </source>
</evidence>
<evidence type="ECO:0000313" key="7">
    <source>
        <dbReference type="Proteomes" id="UP000217005"/>
    </source>
</evidence>
<dbReference type="EMBL" id="NEVL01000007">
    <property type="protein sequence ID" value="OZI28148.1"/>
    <property type="molecule type" value="Genomic_DNA"/>
</dbReference>
<evidence type="ECO:0000256" key="2">
    <source>
        <dbReference type="ARBA" id="ARBA00022605"/>
    </source>
</evidence>
<accession>A0A261RSV2</accession>
<keyword evidence="3 5" id="KW-0368">Histidine biosynthesis</keyword>
<proteinExistence type="inferred from homology"/>
<dbReference type="GO" id="GO:0000105">
    <property type="term" value="P:L-histidine biosynthetic process"/>
    <property type="evidence" value="ECO:0007669"/>
    <property type="project" value="UniProtKB-KW"/>
</dbReference>
<dbReference type="Proteomes" id="UP000217005">
    <property type="component" value="Unassembled WGS sequence"/>
</dbReference>
<dbReference type="AlphaFoldDB" id="A0A261RSV2"/>
<dbReference type="OrthoDB" id="9781903at2"/>
<dbReference type="SUPFAM" id="SSF51366">
    <property type="entry name" value="Ribulose-phoshate binding barrel"/>
    <property type="match status" value="1"/>
</dbReference>
<name>A0A261RSV2_9BORD</name>
<keyword evidence="2 5" id="KW-0028">Amino-acid biosynthesis</keyword>
<evidence type="ECO:0000256" key="5">
    <source>
        <dbReference type="RuleBase" id="RU003657"/>
    </source>
</evidence>
<evidence type="ECO:0000256" key="1">
    <source>
        <dbReference type="ARBA" id="ARBA00009667"/>
    </source>
</evidence>
<dbReference type="Pfam" id="PF00977">
    <property type="entry name" value="His_biosynth"/>
    <property type="match status" value="1"/>
</dbReference>
<organism evidence="6 7">
    <name type="scientific">Bordetella genomosp. 1</name>
    <dbReference type="NCBI Taxonomy" id="1395607"/>
    <lineage>
        <taxon>Bacteria</taxon>
        <taxon>Pseudomonadati</taxon>
        <taxon>Pseudomonadota</taxon>
        <taxon>Betaproteobacteria</taxon>
        <taxon>Burkholderiales</taxon>
        <taxon>Alcaligenaceae</taxon>
        <taxon>Bordetella</taxon>
    </lineage>
</organism>
<dbReference type="PANTHER" id="PTHR21235">
    <property type="entry name" value="IMIDAZOLE GLYCEROL PHOSPHATE SYNTHASE SUBUNIT HISF/H IGP SYNTHASE SUBUNIT HISF/H"/>
    <property type="match status" value="1"/>
</dbReference>
<evidence type="ECO:0008006" key="8">
    <source>
        <dbReference type="Google" id="ProtNLM"/>
    </source>
</evidence>
<dbReference type="GO" id="GO:0000107">
    <property type="term" value="F:imidazoleglycerol-phosphate synthase activity"/>
    <property type="evidence" value="ECO:0007669"/>
    <property type="project" value="TreeGrafter"/>
</dbReference>
<dbReference type="Gene3D" id="3.20.20.70">
    <property type="entry name" value="Aldolase class I"/>
    <property type="match status" value="1"/>
</dbReference>
<dbReference type="InterPro" id="IPR011060">
    <property type="entry name" value="RibuloseP-bd_barrel"/>
</dbReference>
<comment type="caution">
    <text evidence="6">The sequence shown here is derived from an EMBL/GenBank/DDBJ whole genome shotgun (WGS) entry which is preliminary data.</text>
</comment>
<dbReference type="PANTHER" id="PTHR21235:SF2">
    <property type="entry name" value="IMIDAZOLE GLYCEROL PHOSPHATE SYNTHASE HISHF"/>
    <property type="match status" value="1"/>
</dbReference>
<evidence type="ECO:0000256" key="3">
    <source>
        <dbReference type="ARBA" id="ARBA00023102"/>
    </source>
</evidence>
<evidence type="ECO:0000256" key="4">
    <source>
        <dbReference type="ARBA" id="ARBA00029440"/>
    </source>
</evidence>
<dbReference type="InterPro" id="IPR006062">
    <property type="entry name" value="His_biosynth"/>
</dbReference>
<dbReference type="RefSeq" id="WP_094829101.1">
    <property type="nucleotide sequence ID" value="NZ_NEVL01000007.1"/>
</dbReference>
<comment type="similarity">
    <text evidence="1 5">Belongs to the HisA/HisF family.</text>
</comment>
<sequence length="259" mass="28152">MLKKRLIGVVTVKDGWAVQSFGYRRYLPLGRPEVLIENLDRWGADEVVLQCIDRTRQGQGPDFALLERVARKGLSTPLIYAGGIASVDDGVAVIKAGADRICLDALLHDTPASARLLAERLGAQALIAALPLSVEAKGLRWLDYRNGQQQPLSDAVTALLREGVLSEALVIDWRNEGTPGAFDARLLDQFPVADVPLLAFGGLSEPGQLRDTLQRGRVVAAAVGNFLSYREHAVRLYKQELGGLPLRAPAVERTFPTPT</sequence>
<protein>
    <recommendedName>
        <fullName evidence="8">Imidazole glycerol phosphate synthase subunit HisF</fullName>
    </recommendedName>
</protein>
<reference evidence="6 7" key="1">
    <citation type="submission" date="2017-05" db="EMBL/GenBank/DDBJ databases">
        <title>Complete and WGS of Bordetella genogroups.</title>
        <authorList>
            <person name="Spilker T."/>
            <person name="LiPuma J."/>
        </authorList>
    </citation>
    <scope>NUCLEOTIDE SEQUENCE [LARGE SCALE GENOMIC DNA]</scope>
    <source>
        <strain evidence="6 7">AU17610</strain>
    </source>
</reference>
<comment type="pathway">
    <text evidence="4">Amino-acid biosynthesis.</text>
</comment>
<dbReference type="InterPro" id="IPR013785">
    <property type="entry name" value="Aldolase_TIM"/>
</dbReference>